<evidence type="ECO:0000256" key="2">
    <source>
        <dbReference type="ARBA" id="ARBA00022692"/>
    </source>
</evidence>
<dbReference type="Proteomes" id="UP000248340">
    <property type="component" value="Unassembled WGS sequence"/>
</dbReference>
<dbReference type="Pfam" id="PF20684">
    <property type="entry name" value="Fung_rhodopsin"/>
    <property type="match status" value="1"/>
</dbReference>
<dbReference type="EMBL" id="KZ821783">
    <property type="protein sequence ID" value="PYH75617.1"/>
    <property type="molecule type" value="Genomic_DNA"/>
</dbReference>
<dbReference type="AlphaFoldDB" id="A0A319BTQ3"/>
<evidence type="ECO:0000256" key="4">
    <source>
        <dbReference type="ARBA" id="ARBA00023136"/>
    </source>
</evidence>
<sequence>MPKGHLFVPIQSVLILGMIFSLTCLILRLRVRRRLNGRLYPEDVCLVLSWIVCINTQGLILYALYNAGLGVHVQDLTTRLLDLYEKLFLATACLFVTGLCLARGAHLIFLGRILAGKHTLRYALYAATAFITAGSFIIISLFVFACRPITRSWNVSQAGKCISRPAIFIAVAVLNICSDILLALLPVPLIYNMQVPRAQKVKFVILSIMVCVTFVASAIRLRVTIPLLKTDDLTYDIAPLALLVGIEANLIVIAACLPALRQGFRMALKDHDMPRDELSKPTDNLANCDSPPGRTPRLELSPLDSIVIGPPRLPLQISGAKVSA</sequence>
<feature type="transmembrane region" description="Helical" evidence="6">
    <location>
        <begin position="47"/>
        <end position="67"/>
    </location>
</feature>
<keyword evidence="9" id="KW-1185">Reference proteome</keyword>
<organism evidence="8 9">
    <name type="scientific">Aspergillus uvarum CBS 121591</name>
    <dbReference type="NCBI Taxonomy" id="1448315"/>
    <lineage>
        <taxon>Eukaryota</taxon>
        <taxon>Fungi</taxon>
        <taxon>Dikarya</taxon>
        <taxon>Ascomycota</taxon>
        <taxon>Pezizomycotina</taxon>
        <taxon>Eurotiomycetes</taxon>
        <taxon>Eurotiomycetidae</taxon>
        <taxon>Eurotiales</taxon>
        <taxon>Aspergillaceae</taxon>
        <taxon>Aspergillus</taxon>
        <taxon>Aspergillus subgen. Circumdati</taxon>
    </lineage>
</organism>
<evidence type="ECO:0000256" key="1">
    <source>
        <dbReference type="ARBA" id="ARBA00004141"/>
    </source>
</evidence>
<feature type="transmembrane region" description="Helical" evidence="6">
    <location>
        <begin position="122"/>
        <end position="145"/>
    </location>
</feature>
<dbReference type="GeneID" id="37142488"/>
<name>A0A319BTQ3_9EURO</name>
<dbReference type="OrthoDB" id="5342292at2759"/>
<evidence type="ECO:0000256" key="6">
    <source>
        <dbReference type="SAM" id="Phobius"/>
    </source>
</evidence>
<evidence type="ECO:0000313" key="8">
    <source>
        <dbReference type="EMBL" id="PYH75617.1"/>
    </source>
</evidence>
<dbReference type="VEuPathDB" id="FungiDB:BO82DRAFT_409838"/>
<dbReference type="RefSeq" id="XP_025485817.1">
    <property type="nucleotide sequence ID" value="XM_025639746.1"/>
</dbReference>
<dbReference type="InterPro" id="IPR052337">
    <property type="entry name" value="SAT4-like"/>
</dbReference>
<feature type="transmembrane region" description="Helical" evidence="6">
    <location>
        <begin position="237"/>
        <end position="260"/>
    </location>
</feature>
<comment type="subcellular location">
    <subcellularLocation>
        <location evidence="1">Membrane</location>
        <topology evidence="1">Multi-pass membrane protein</topology>
    </subcellularLocation>
</comment>
<accession>A0A319BTQ3</accession>
<evidence type="ECO:0000256" key="5">
    <source>
        <dbReference type="ARBA" id="ARBA00038359"/>
    </source>
</evidence>
<keyword evidence="3 6" id="KW-1133">Transmembrane helix</keyword>
<gene>
    <name evidence="8" type="ORF">BO82DRAFT_409838</name>
</gene>
<evidence type="ECO:0000256" key="3">
    <source>
        <dbReference type="ARBA" id="ARBA00022989"/>
    </source>
</evidence>
<feature type="transmembrane region" description="Helical" evidence="6">
    <location>
        <begin position="203"/>
        <end position="225"/>
    </location>
</feature>
<keyword evidence="2 6" id="KW-0812">Transmembrane</keyword>
<dbReference type="GO" id="GO:0016020">
    <property type="term" value="C:membrane"/>
    <property type="evidence" value="ECO:0007669"/>
    <property type="project" value="UniProtKB-SubCell"/>
</dbReference>
<dbReference type="PANTHER" id="PTHR33048:SF124">
    <property type="entry name" value="INTEGRAL MEMBRANE PROTEIN"/>
    <property type="match status" value="1"/>
</dbReference>
<keyword evidence="4 6" id="KW-0472">Membrane</keyword>
<feature type="domain" description="Rhodopsin" evidence="7">
    <location>
        <begin position="27"/>
        <end position="265"/>
    </location>
</feature>
<feature type="transmembrane region" description="Helical" evidence="6">
    <location>
        <begin position="165"/>
        <end position="191"/>
    </location>
</feature>
<reference evidence="8 9" key="1">
    <citation type="submission" date="2016-12" db="EMBL/GenBank/DDBJ databases">
        <title>The genomes of Aspergillus section Nigri reveals drivers in fungal speciation.</title>
        <authorList>
            <consortium name="DOE Joint Genome Institute"/>
            <person name="Vesth T.C."/>
            <person name="Nybo J."/>
            <person name="Theobald S."/>
            <person name="Brandl J."/>
            <person name="Frisvad J.C."/>
            <person name="Nielsen K.F."/>
            <person name="Lyhne E.K."/>
            <person name="Kogle M.E."/>
            <person name="Kuo A."/>
            <person name="Riley R."/>
            <person name="Clum A."/>
            <person name="Nolan M."/>
            <person name="Lipzen A."/>
            <person name="Salamov A."/>
            <person name="Henrissat B."/>
            <person name="Wiebenga A."/>
            <person name="De Vries R.P."/>
            <person name="Grigoriev I.V."/>
            <person name="Mortensen U.H."/>
            <person name="Andersen M.R."/>
            <person name="Baker S.E."/>
        </authorList>
    </citation>
    <scope>NUCLEOTIDE SEQUENCE [LARGE SCALE GENOMIC DNA]</scope>
    <source>
        <strain evidence="8 9">CBS 121591</strain>
    </source>
</reference>
<evidence type="ECO:0000313" key="9">
    <source>
        <dbReference type="Proteomes" id="UP000248340"/>
    </source>
</evidence>
<dbReference type="PANTHER" id="PTHR33048">
    <property type="entry name" value="PTH11-LIKE INTEGRAL MEMBRANE PROTEIN (AFU_ORTHOLOGUE AFUA_5G11245)"/>
    <property type="match status" value="1"/>
</dbReference>
<protein>
    <recommendedName>
        <fullName evidence="7">Rhodopsin domain-containing protein</fullName>
    </recommendedName>
</protein>
<feature type="transmembrane region" description="Helical" evidence="6">
    <location>
        <begin position="87"/>
        <end position="110"/>
    </location>
</feature>
<dbReference type="InterPro" id="IPR049326">
    <property type="entry name" value="Rhodopsin_dom_fungi"/>
</dbReference>
<feature type="transmembrane region" description="Helical" evidence="6">
    <location>
        <begin position="6"/>
        <end position="27"/>
    </location>
</feature>
<comment type="similarity">
    <text evidence="5">Belongs to the SAT4 family.</text>
</comment>
<proteinExistence type="inferred from homology"/>
<evidence type="ECO:0000259" key="7">
    <source>
        <dbReference type="Pfam" id="PF20684"/>
    </source>
</evidence>